<evidence type="ECO:0000256" key="1">
    <source>
        <dbReference type="ARBA" id="ARBA00004651"/>
    </source>
</evidence>
<keyword evidence="7 10" id="KW-0472">Membrane</keyword>
<keyword evidence="5 10" id="KW-0812">Transmembrane</keyword>
<dbReference type="PANTHER" id="PTHR21716">
    <property type="entry name" value="TRANSMEMBRANE PROTEIN"/>
    <property type="match status" value="1"/>
</dbReference>
<keyword evidence="6 10" id="KW-1133">Transmembrane helix</keyword>
<evidence type="ECO:0000256" key="6">
    <source>
        <dbReference type="ARBA" id="ARBA00022989"/>
    </source>
</evidence>
<feature type="coiled-coil region" evidence="8">
    <location>
        <begin position="90"/>
        <end position="117"/>
    </location>
</feature>
<evidence type="ECO:0000256" key="5">
    <source>
        <dbReference type="ARBA" id="ARBA00022692"/>
    </source>
</evidence>
<dbReference type="InterPro" id="IPR002549">
    <property type="entry name" value="AI-2E-like"/>
</dbReference>
<evidence type="ECO:0000256" key="8">
    <source>
        <dbReference type="SAM" id="Coils"/>
    </source>
</evidence>
<keyword evidence="4" id="KW-1003">Cell membrane</keyword>
<accession>A0A923PJB9</accession>
<reference evidence="11" key="1">
    <citation type="submission" date="2020-08" db="EMBL/GenBank/DDBJ databases">
        <title>Lewinella bacteria from marine environments.</title>
        <authorList>
            <person name="Zhong Y."/>
        </authorList>
    </citation>
    <scope>NUCLEOTIDE SEQUENCE</scope>
    <source>
        <strain evidence="11">KCTC 42187</strain>
    </source>
</reference>
<evidence type="ECO:0000313" key="11">
    <source>
        <dbReference type="EMBL" id="MBC6994379.1"/>
    </source>
</evidence>
<feature type="transmembrane region" description="Helical" evidence="10">
    <location>
        <begin position="217"/>
        <end position="237"/>
    </location>
</feature>
<dbReference type="PANTHER" id="PTHR21716:SF53">
    <property type="entry name" value="PERMEASE PERM-RELATED"/>
    <property type="match status" value="1"/>
</dbReference>
<evidence type="ECO:0000256" key="2">
    <source>
        <dbReference type="ARBA" id="ARBA00009773"/>
    </source>
</evidence>
<feature type="transmembrane region" description="Helical" evidence="10">
    <location>
        <begin position="314"/>
        <end position="342"/>
    </location>
</feature>
<keyword evidence="8" id="KW-0175">Coiled coil</keyword>
<proteinExistence type="inferred from homology"/>
<name>A0A923PJB9_9BACT</name>
<keyword evidence="12" id="KW-1185">Reference proteome</keyword>
<evidence type="ECO:0000256" key="9">
    <source>
        <dbReference type="SAM" id="MobiDB-lite"/>
    </source>
</evidence>
<feature type="transmembrane region" description="Helical" evidence="10">
    <location>
        <begin position="243"/>
        <end position="260"/>
    </location>
</feature>
<sequence>MTNATPSRLPGAVLRLALIVLTITILYFGRALLLPLAVAGVLATLLSPIDDKLRSWGWPSKLAIAGAVSVLLLFFAILFAAIGQQARGFAENWPQTKERVNEQLDELKEKYKIEQFLPGNSGESASGEGESAPSGSGGEASTQAQSGSSPVGSSSILSFIGTTFGVLGDFFLMLIYVILILAQKERIRKFVIRRTPDKSRKATEKTLAESGAVVQKYLHGTLILIGTLAVLYSVGFLIIGLDYAILIALLVATLSLIPYLGNIIGGLFALALAFATGGDGAVLGVLITMTVAQLLENYVLTPLVVGDEVNINPLTTIVCVVGMSIVWGPVGAIIAIPIFAILRVVFQRIPGLEDYAYLMGQED</sequence>
<feature type="transmembrane region" description="Helical" evidence="10">
    <location>
        <begin position="267"/>
        <end position="294"/>
    </location>
</feature>
<dbReference type="Pfam" id="PF01594">
    <property type="entry name" value="AI-2E_transport"/>
    <property type="match status" value="1"/>
</dbReference>
<feature type="transmembrane region" description="Helical" evidence="10">
    <location>
        <begin position="156"/>
        <end position="182"/>
    </location>
</feature>
<evidence type="ECO:0000256" key="7">
    <source>
        <dbReference type="ARBA" id="ARBA00023136"/>
    </source>
</evidence>
<organism evidence="11 12">
    <name type="scientific">Neolewinella lacunae</name>
    <dbReference type="NCBI Taxonomy" id="1517758"/>
    <lineage>
        <taxon>Bacteria</taxon>
        <taxon>Pseudomonadati</taxon>
        <taxon>Bacteroidota</taxon>
        <taxon>Saprospiria</taxon>
        <taxon>Saprospirales</taxon>
        <taxon>Lewinellaceae</taxon>
        <taxon>Neolewinella</taxon>
    </lineage>
</organism>
<evidence type="ECO:0000256" key="10">
    <source>
        <dbReference type="SAM" id="Phobius"/>
    </source>
</evidence>
<comment type="caution">
    <text evidence="11">The sequence shown here is derived from an EMBL/GenBank/DDBJ whole genome shotgun (WGS) entry which is preliminary data.</text>
</comment>
<evidence type="ECO:0000313" key="12">
    <source>
        <dbReference type="Proteomes" id="UP000650081"/>
    </source>
</evidence>
<evidence type="ECO:0000256" key="4">
    <source>
        <dbReference type="ARBA" id="ARBA00022475"/>
    </source>
</evidence>
<feature type="transmembrane region" description="Helical" evidence="10">
    <location>
        <begin position="12"/>
        <end position="28"/>
    </location>
</feature>
<feature type="region of interest" description="Disordered" evidence="9">
    <location>
        <begin position="117"/>
        <end position="147"/>
    </location>
</feature>
<gene>
    <name evidence="11" type="ORF">H9S92_09405</name>
</gene>
<comment type="subcellular location">
    <subcellularLocation>
        <location evidence="1">Cell membrane</location>
        <topology evidence="1">Multi-pass membrane protein</topology>
    </subcellularLocation>
</comment>
<dbReference type="RefSeq" id="WP_187466456.1">
    <property type="nucleotide sequence ID" value="NZ_JACSIT010000098.1"/>
</dbReference>
<dbReference type="GO" id="GO:0005886">
    <property type="term" value="C:plasma membrane"/>
    <property type="evidence" value="ECO:0007669"/>
    <property type="project" value="UniProtKB-SubCell"/>
</dbReference>
<protein>
    <submittedName>
        <fullName evidence="11">AI-2E family transporter</fullName>
    </submittedName>
</protein>
<evidence type="ECO:0000256" key="3">
    <source>
        <dbReference type="ARBA" id="ARBA00022448"/>
    </source>
</evidence>
<comment type="similarity">
    <text evidence="2">Belongs to the autoinducer-2 exporter (AI-2E) (TC 2.A.86) family.</text>
</comment>
<dbReference type="AlphaFoldDB" id="A0A923PJB9"/>
<feature type="transmembrane region" description="Helical" evidence="10">
    <location>
        <begin position="62"/>
        <end position="82"/>
    </location>
</feature>
<feature type="compositionally biased region" description="Low complexity" evidence="9">
    <location>
        <begin position="119"/>
        <end position="134"/>
    </location>
</feature>
<keyword evidence="3" id="KW-0813">Transport</keyword>
<dbReference type="Proteomes" id="UP000650081">
    <property type="component" value="Unassembled WGS sequence"/>
</dbReference>
<feature type="transmembrane region" description="Helical" evidence="10">
    <location>
        <begin position="34"/>
        <end position="50"/>
    </location>
</feature>
<dbReference type="EMBL" id="JACSIT010000098">
    <property type="protein sequence ID" value="MBC6994379.1"/>
    <property type="molecule type" value="Genomic_DNA"/>
</dbReference>